<proteinExistence type="predicted"/>
<dbReference type="Proteomes" id="UP001489902">
    <property type="component" value="Chromosome 2"/>
</dbReference>
<evidence type="ECO:0000313" key="2">
    <source>
        <dbReference type="Proteomes" id="UP001489902"/>
    </source>
</evidence>
<sequence>MSQTSLVESSSSGNAPRNALSLRLEAPFVPEGSIYINKQSFNIQGHYVYETTASPATPTYHIATRNTQAGNPWQLQICRLLPSEVRRIGAATGNDAFIRYDDDLTLYSGEKMNIPFSLGVGLGPTPLIVIRGQKRGTVQGSIVMEKSGLSCKFYHMIPINRALTKAEEDRMKALMHKRGYRDSDDWKKKLLLAVQERPNKESHWIDEYGSVVAVEKDINLEFPGEIQTERKDLVVACWACRDATVISGMFYVYTMLVLFVDTGLATGWNGGPGKRLWLGPTPPNLCL</sequence>
<accession>A0ABZ2WW94</accession>
<name>A0ABZ2WW94_9HYPO</name>
<protein>
    <submittedName>
        <fullName evidence="1">Uncharacterized protein</fullName>
    </submittedName>
</protein>
<keyword evidence="2" id="KW-1185">Reference proteome</keyword>
<reference evidence="1 2" key="1">
    <citation type="submission" date="2024-04" db="EMBL/GenBank/DDBJ databases">
        <title>Complete genome sequence of Fusarium acuminatum.</title>
        <authorList>
            <person name="Lan B."/>
        </authorList>
    </citation>
    <scope>NUCLEOTIDE SEQUENCE [LARGE SCALE GENOMIC DNA]</scope>
    <source>
        <strain evidence="1">1A</strain>
    </source>
</reference>
<organism evidence="1 2">
    <name type="scientific">Fusarium acuminatum</name>
    <dbReference type="NCBI Taxonomy" id="5515"/>
    <lineage>
        <taxon>Eukaryota</taxon>
        <taxon>Fungi</taxon>
        <taxon>Dikarya</taxon>
        <taxon>Ascomycota</taxon>
        <taxon>Pezizomycotina</taxon>
        <taxon>Sordariomycetes</taxon>
        <taxon>Hypocreomycetidae</taxon>
        <taxon>Hypocreales</taxon>
        <taxon>Nectriaceae</taxon>
        <taxon>Fusarium</taxon>
        <taxon>Fusarium tricinctum species complex</taxon>
    </lineage>
</organism>
<dbReference type="EMBL" id="CP151261">
    <property type="protein sequence ID" value="WZH44039.1"/>
    <property type="molecule type" value="Genomic_DNA"/>
</dbReference>
<evidence type="ECO:0000313" key="1">
    <source>
        <dbReference type="EMBL" id="WZH44039.1"/>
    </source>
</evidence>
<gene>
    <name evidence="1" type="ORF">QYS62_005055</name>
</gene>